<dbReference type="InterPro" id="IPR023271">
    <property type="entry name" value="Aquaporin-like"/>
</dbReference>
<dbReference type="GO" id="GO:0016020">
    <property type="term" value="C:membrane"/>
    <property type="evidence" value="ECO:0007669"/>
    <property type="project" value="UniProtKB-SubCell"/>
</dbReference>
<evidence type="ECO:0000256" key="1">
    <source>
        <dbReference type="ARBA" id="ARBA00004141"/>
    </source>
</evidence>
<proteinExistence type="evidence at transcript level"/>
<dbReference type="EMBL" id="JX282188">
    <property type="protein sequence ID" value="AGC25939.1"/>
    <property type="molecule type" value="mRNA"/>
</dbReference>
<evidence type="ECO:0000256" key="3">
    <source>
        <dbReference type="ARBA" id="ARBA00022989"/>
    </source>
</evidence>
<accession>L7SY80</accession>
<feature type="non-terminal residue" evidence="5">
    <location>
        <position position="33"/>
    </location>
</feature>
<feature type="non-terminal residue" evidence="5">
    <location>
        <position position="1"/>
    </location>
</feature>
<name>L7SY80_CLAGA</name>
<protein>
    <submittedName>
        <fullName evidence="5">Aquaporin 1b</fullName>
    </submittedName>
</protein>
<dbReference type="SUPFAM" id="SSF81338">
    <property type="entry name" value="Aquaporin-like"/>
    <property type="match status" value="1"/>
</dbReference>
<keyword evidence="4" id="KW-0472">Membrane</keyword>
<comment type="subcellular location">
    <subcellularLocation>
        <location evidence="1">Membrane</location>
        <topology evidence="1">Multi-pass membrane protein</topology>
    </subcellularLocation>
</comment>
<keyword evidence="2" id="KW-0812">Transmembrane</keyword>
<dbReference type="Gene3D" id="1.20.1080.10">
    <property type="entry name" value="Glycerol uptake facilitator protein"/>
    <property type="match status" value="1"/>
</dbReference>
<sequence>TFQLVLCILATMDKRQNIAGAAPFAIGLSVAFG</sequence>
<dbReference type="AlphaFoldDB" id="L7SY80"/>
<evidence type="ECO:0000313" key="5">
    <source>
        <dbReference type="EMBL" id="AGC25939.1"/>
    </source>
</evidence>
<evidence type="ECO:0000256" key="2">
    <source>
        <dbReference type="ARBA" id="ARBA00022692"/>
    </source>
</evidence>
<reference evidence="5" key="1">
    <citation type="submission" date="2012-07" db="EMBL/GenBank/DDBJ databases">
        <title>Some aspect of oocyte maturation and hydration in fresh water fish Clarias gariepinus.</title>
        <authorList>
            <person name="Sharma L."/>
            <person name="Rawat V.S."/>
            <person name="Pipil S."/>
            <person name="Sehgal N."/>
        </authorList>
    </citation>
    <scope>NUCLEOTIDE SEQUENCE</scope>
</reference>
<keyword evidence="3" id="KW-1133">Transmembrane helix</keyword>
<organism evidence="5">
    <name type="scientific">Clarias gariepinus</name>
    <name type="common">North African catfish</name>
    <name type="synonym">Silurus gariepinus</name>
    <dbReference type="NCBI Taxonomy" id="13013"/>
    <lineage>
        <taxon>Eukaryota</taxon>
        <taxon>Metazoa</taxon>
        <taxon>Chordata</taxon>
        <taxon>Craniata</taxon>
        <taxon>Vertebrata</taxon>
        <taxon>Euteleostomi</taxon>
        <taxon>Actinopterygii</taxon>
        <taxon>Neopterygii</taxon>
        <taxon>Teleostei</taxon>
        <taxon>Ostariophysi</taxon>
        <taxon>Siluriformes</taxon>
        <taxon>Clariidae</taxon>
        <taxon>Clarias</taxon>
    </lineage>
</organism>
<evidence type="ECO:0000256" key="4">
    <source>
        <dbReference type="ARBA" id="ARBA00023136"/>
    </source>
</evidence>